<feature type="binding site" evidence="7">
    <location>
        <position position="435"/>
    </location>
    <ligand>
        <name>ATP</name>
        <dbReference type="ChEBI" id="CHEBI:30616"/>
    </ligand>
</feature>
<dbReference type="InterPro" id="IPR000719">
    <property type="entry name" value="Prot_kinase_dom"/>
</dbReference>
<comment type="caution">
    <text evidence="10">The sequence shown here is derived from an EMBL/GenBank/DDBJ whole genome shotgun (WGS) entry which is preliminary data.</text>
</comment>
<dbReference type="SMART" id="SM00220">
    <property type="entry name" value="S_TKc"/>
    <property type="match status" value="1"/>
</dbReference>
<keyword evidence="6 7" id="KW-0067">ATP-binding</keyword>
<keyword evidence="2" id="KW-0723">Serine/threonine-protein kinase</keyword>
<keyword evidence="5" id="KW-0418">Kinase</keyword>
<proteinExistence type="inferred from homology"/>
<dbReference type="InterPro" id="IPR017441">
    <property type="entry name" value="Protein_kinase_ATP_BS"/>
</dbReference>
<evidence type="ECO:0000259" key="9">
    <source>
        <dbReference type="PROSITE" id="PS50011"/>
    </source>
</evidence>
<dbReference type="InterPro" id="IPR011009">
    <property type="entry name" value="Kinase-like_dom_sf"/>
</dbReference>
<dbReference type="PROSITE" id="PS50011">
    <property type="entry name" value="PROTEIN_KINASE_DOM"/>
    <property type="match status" value="1"/>
</dbReference>
<keyword evidence="3" id="KW-0808">Transferase</keyword>
<dbReference type="Pfam" id="PF00069">
    <property type="entry name" value="Pkinase"/>
    <property type="match status" value="1"/>
</dbReference>
<name>A0ABR2G944_9ROSI</name>
<comment type="similarity">
    <text evidence="1">Belongs to the protein kinase superfamily. CAMK Ser/Thr protein kinase family. CaMK subfamily.</text>
</comment>
<accession>A0ABR2G944</accession>
<evidence type="ECO:0000313" key="10">
    <source>
        <dbReference type="EMBL" id="KAK8597107.1"/>
    </source>
</evidence>
<keyword evidence="11" id="KW-1185">Reference proteome</keyword>
<organism evidence="10 11">
    <name type="scientific">Hibiscus sabdariffa</name>
    <name type="common">roselle</name>
    <dbReference type="NCBI Taxonomy" id="183260"/>
    <lineage>
        <taxon>Eukaryota</taxon>
        <taxon>Viridiplantae</taxon>
        <taxon>Streptophyta</taxon>
        <taxon>Embryophyta</taxon>
        <taxon>Tracheophyta</taxon>
        <taxon>Spermatophyta</taxon>
        <taxon>Magnoliopsida</taxon>
        <taxon>eudicotyledons</taxon>
        <taxon>Gunneridae</taxon>
        <taxon>Pentapetalae</taxon>
        <taxon>rosids</taxon>
        <taxon>malvids</taxon>
        <taxon>Malvales</taxon>
        <taxon>Malvaceae</taxon>
        <taxon>Malvoideae</taxon>
        <taxon>Hibiscus</taxon>
    </lineage>
</organism>
<dbReference type="Proteomes" id="UP001472677">
    <property type="component" value="Unassembled WGS sequence"/>
</dbReference>
<evidence type="ECO:0000256" key="7">
    <source>
        <dbReference type="PROSITE-ProRule" id="PRU10141"/>
    </source>
</evidence>
<sequence>MLKVGYQLVTDEDRLWVRVLKHKYRWFTALTDSLARNSCSKLWRGLTAVWEELRNSICWNIDDGVTTDFWYDNWLNVESVLAIHCIGHELPRPATVASYVTAFGEWNWSELGKLLPSHIFRRISTVIPPDPTLGRDTPTWRWEETRLFTAKLAYNTLGTELLEGTELNWKLIWSQKIPQCIRVFLWLVMQQGLLTDAERERRHLTTVSLCQLYFHEDGDIDHILRRCPRAFSTWSRFSDLLLRISLPGFSNLYSFAIFTLSFLLSSFTIFQPGSPFSWIFPNCVSGLWLQERKAEDPGQQNSKRKGSETNASPEVTNNFAPTCDSRSSNIRSHYSLEDYARIKKRCKEDLDIHPIGSCTSRLAAIATAPPCGASSLVPPGRGLKRKIGCIEVTTRIGGNKIIEDDYVKGDPIGQGKFGLVWLCRSRTSGVEFACKTLHKGEETVHREVEIMQHLSGHPGVVTLQAVYEEPDCFHLVMELCSGGRLIDQMAEGQYSEQRAANILKDVMLVIKYCHEMGVVHRDIKPENILLTTSGDIKLADFGLAMRIANGQTLSGLAGSPAYVAPEVLLGDYSEKVDIWSAGVLLHVLLVGVLPFQGDSLKKVFEAIKNVNLDFHSGIWKSVSIPARNLLSRMLTRDVSSRITADEVLRHPWILFYTEHSLKALYMNPKLKKSAELSVQKFNSPISDIVTSIDGDSHIQHPRSVLSSTSSSCKSEEQDENGLVDVLAVAISHVRISEPKRSRLCSPPGPIEQQCSSNFTANNLCRAF</sequence>
<evidence type="ECO:0000256" key="4">
    <source>
        <dbReference type="ARBA" id="ARBA00022741"/>
    </source>
</evidence>
<dbReference type="PROSITE" id="PS00107">
    <property type="entry name" value="PROTEIN_KINASE_ATP"/>
    <property type="match status" value="1"/>
</dbReference>
<evidence type="ECO:0000256" key="3">
    <source>
        <dbReference type="ARBA" id="ARBA00022679"/>
    </source>
</evidence>
<dbReference type="InterPro" id="IPR026960">
    <property type="entry name" value="RVT-Znf"/>
</dbReference>
<dbReference type="PROSITE" id="PS00108">
    <property type="entry name" value="PROTEIN_KINASE_ST"/>
    <property type="match status" value="1"/>
</dbReference>
<dbReference type="Gene3D" id="1.10.510.10">
    <property type="entry name" value="Transferase(Phosphotransferase) domain 1"/>
    <property type="match status" value="1"/>
</dbReference>
<dbReference type="PANTHER" id="PTHR24349">
    <property type="entry name" value="SERINE/THREONINE-PROTEIN KINASE"/>
    <property type="match status" value="1"/>
</dbReference>
<evidence type="ECO:0000313" key="11">
    <source>
        <dbReference type="Proteomes" id="UP001472677"/>
    </source>
</evidence>
<protein>
    <recommendedName>
        <fullName evidence="9">Protein kinase domain-containing protein</fullName>
    </recommendedName>
</protein>
<feature type="compositionally biased region" description="Polar residues" evidence="8">
    <location>
        <begin position="308"/>
        <end position="318"/>
    </location>
</feature>
<feature type="region of interest" description="Disordered" evidence="8">
    <location>
        <begin position="294"/>
        <end position="318"/>
    </location>
</feature>
<evidence type="ECO:0000256" key="1">
    <source>
        <dbReference type="ARBA" id="ARBA00005354"/>
    </source>
</evidence>
<dbReference type="SUPFAM" id="SSF56112">
    <property type="entry name" value="Protein kinase-like (PK-like)"/>
    <property type="match status" value="1"/>
</dbReference>
<evidence type="ECO:0000256" key="8">
    <source>
        <dbReference type="SAM" id="MobiDB-lite"/>
    </source>
</evidence>
<reference evidence="10 11" key="1">
    <citation type="journal article" date="2024" name="G3 (Bethesda)">
        <title>Genome assembly of Hibiscus sabdariffa L. provides insights into metabolisms of medicinal natural products.</title>
        <authorList>
            <person name="Kim T."/>
        </authorList>
    </citation>
    <scope>NUCLEOTIDE SEQUENCE [LARGE SCALE GENOMIC DNA]</scope>
    <source>
        <strain evidence="10">TK-2024</strain>
        <tissue evidence="10">Old leaves</tissue>
    </source>
</reference>
<dbReference type="CDD" id="cd05117">
    <property type="entry name" value="STKc_CAMK"/>
    <property type="match status" value="1"/>
</dbReference>
<dbReference type="Pfam" id="PF13966">
    <property type="entry name" value="zf-RVT"/>
    <property type="match status" value="1"/>
</dbReference>
<evidence type="ECO:0000256" key="2">
    <source>
        <dbReference type="ARBA" id="ARBA00022527"/>
    </source>
</evidence>
<evidence type="ECO:0000256" key="6">
    <source>
        <dbReference type="ARBA" id="ARBA00022840"/>
    </source>
</evidence>
<evidence type="ECO:0000256" key="5">
    <source>
        <dbReference type="ARBA" id="ARBA00022777"/>
    </source>
</evidence>
<dbReference type="EMBL" id="JBBPBM010000002">
    <property type="protein sequence ID" value="KAK8597107.1"/>
    <property type="molecule type" value="Genomic_DNA"/>
</dbReference>
<dbReference type="InterPro" id="IPR050205">
    <property type="entry name" value="CDPK_Ser/Thr_kinases"/>
</dbReference>
<keyword evidence="4 7" id="KW-0547">Nucleotide-binding</keyword>
<dbReference type="InterPro" id="IPR008271">
    <property type="entry name" value="Ser/Thr_kinase_AS"/>
</dbReference>
<gene>
    <name evidence="10" type="ORF">V6N12_065583</name>
</gene>
<feature type="domain" description="Protein kinase" evidence="9">
    <location>
        <begin position="406"/>
        <end position="653"/>
    </location>
</feature>